<evidence type="ECO:0008006" key="3">
    <source>
        <dbReference type="Google" id="ProtNLM"/>
    </source>
</evidence>
<comment type="caution">
    <text evidence="1">The sequence shown here is derived from an EMBL/GenBank/DDBJ whole genome shotgun (WGS) entry which is preliminary data.</text>
</comment>
<evidence type="ECO:0000313" key="1">
    <source>
        <dbReference type="EMBL" id="GAA2064092.1"/>
    </source>
</evidence>
<sequence length="142" mass="15674">MGLLWRLASIDAPTEVAAVEAVIADPDDLYDLHPERYVEIDAVWDCLDAILEPVRAIDGGELVAGIDDRDVLVLAVDEVAEIAEALARLDFGAALRRSREAVEELYGGAVEDEDEEEFRLLFDEVKAFYARAAADRAAVIKW</sequence>
<reference evidence="1 2" key="1">
    <citation type="journal article" date="2019" name="Int. J. Syst. Evol. Microbiol.">
        <title>The Global Catalogue of Microorganisms (GCM) 10K type strain sequencing project: providing services to taxonomists for standard genome sequencing and annotation.</title>
        <authorList>
            <consortium name="The Broad Institute Genomics Platform"/>
            <consortium name="The Broad Institute Genome Sequencing Center for Infectious Disease"/>
            <person name="Wu L."/>
            <person name="Ma J."/>
        </authorList>
    </citation>
    <scope>NUCLEOTIDE SEQUENCE [LARGE SCALE GENOMIC DNA]</scope>
    <source>
        <strain evidence="1 2">JCM 16014</strain>
    </source>
</reference>
<dbReference type="Proteomes" id="UP001500751">
    <property type="component" value="Unassembled WGS sequence"/>
</dbReference>
<accession>A0ABN2VJY2</accession>
<gene>
    <name evidence="1" type="ORF">GCM10009839_89420</name>
</gene>
<proteinExistence type="predicted"/>
<dbReference type="Pfam" id="PF08974">
    <property type="entry name" value="DUF1877"/>
    <property type="match status" value="1"/>
</dbReference>
<dbReference type="InterPro" id="IPR015068">
    <property type="entry name" value="DUF1877"/>
</dbReference>
<evidence type="ECO:0000313" key="2">
    <source>
        <dbReference type="Proteomes" id="UP001500751"/>
    </source>
</evidence>
<dbReference type="EMBL" id="BAAAQN010000094">
    <property type="protein sequence ID" value="GAA2064092.1"/>
    <property type="molecule type" value="Genomic_DNA"/>
</dbReference>
<dbReference type="Gene3D" id="3.40.1760.10">
    <property type="entry name" value="YfbM-like super family"/>
    <property type="match status" value="1"/>
</dbReference>
<keyword evidence="2" id="KW-1185">Reference proteome</keyword>
<organism evidence="1 2">
    <name type="scientific">Catenulispora yoronensis</name>
    <dbReference type="NCBI Taxonomy" id="450799"/>
    <lineage>
        <taxon>Bacteria</taxon>
        <taxon>Bacillati</taxon>
        <taxon>Actinomycetota</taxon>
        <taxon>Actinomycetes</taxon>
        <taxon>Catenulisporales</taxon>
        <taxon>Catenulisporaceae</taxon>
        <taxon>Catenulispora</taxon>
    </lineage>
</organism>
<dbReference type="SUPFAM" id="SSF111069">
    <property type="entry name" value="Hypothetical protein yfbM"/>
    <property type="match status" value="1"/>
</dbReference>
<dbReference type="InterPro" id="IPR035944">
    <property type="entry name" value="YfbM-like_sf"/>
</dbReference>
<protein>
    <recommendedName>
        <fullName evidence="3">DUF1877 family protein</fullName>
    </recommendedName>
</protein>
<name>A0ABN2VJY2_9ACTN</name>